<feature type="transmembrane region" description="Helical" evidence="7">
    <location>
        <begin position="557"/>
        <end position="578"/>
    </location>
</feature>
<keyword evidence="3 7" id="KW-1133">Transmembrane helix</keyword>
<evidence type="ECO:0000256" key="6">
    <source>
        <dbReference type="SAM" id="MobiDB-lite"/>
    </source>
</evidence>
<dbReference type="EMBL" id="JAEPRA010000008">
    <property type="protein sequence ID" value="KAG2181753.1"/>
    <property type="molecule type" value="Genomic_DNA"/>
</dbReference>
<dbReference type="PANTHER" id="PTHR13439">
    <property type="entry name" value="CT120 PROTEIN"/>
    <property type="match status" value="1"/>
</dbReference>
<dbReference type="Gene3D" id="3.40.50.150">
    <property type="entry name" value="Vaccinia Virus protein VP39"/>
    <property type="match status" value="1"/>
</dbReference>
<dbReference type="AlphaFoldDB" id="A0A8H7PXR4"/>
<dbReference type="GO" id="GO:0016020">
    <property type="term" value="C:membrane"/>
    <property type="evidence" value="ECO:0007669"/>
    <property type="project" value="UniProtKB-SubCell"/>
</dbReference>
<sequence length="670" mass="76357">MGNNASRDQKIEGKGERRKRKALSTAVNKVANNFGTSSTTVAAVIGGPTPIGHRVVLHDQATPLSTLNGLSIPRPSAMASKYNNSRVSSLGSDDMSPLSTPSNYSPGSLPRTFGTEAGSHGSLMIGDEMGYLILEGKQPIDRRIPRSEKLMNGSKPMEATASPSTIYDYQGPKEVDRQLRQHYLFKRIFNGNFAVPLENPTCILDSGCGTGLWAHEMSQEFPNASVVGLDLTPPAKHHRLKDERLLYVQGDVHNHLEFLNNSFDFVYQRDMATVIPLGRWMQLIKEFYRVLKPGGWLQLVEYDLPFKCPGPVLSLINDWFEIASNKLDISPQYSANFKDYLRDACFQDIHEQVYDIPIGEWPDDPMQKEFGFLYREQQKILFKSMKKWWLEEIHVSSEDYDRVCQEALNEFDEYHSFARWRVFTARKPLHVVLATLVACNVLFELSRVICPQMFPKTFKTFRGFNETNWNIHVVSTAHCITVVIGAFLILNDSELANDRIFGYSPKAANFYSISCGYFLWDMVTAVRYIKHQGIGMAFHGIAAFAVFILSFRPFLNYYGAVFILYELSTPFLNFNWFMDKLGWTGSKIQLLNGLVLISTFFGARIAYGFLMSYKTWVDVYAVRDQVPVSYMFIYGIANIVLNSLNVYWFGLMIRMLIRRFSSKKPAPRLQ</sequence>
<feature type="transmembrane region" description="Helical" evidence="7">
    <location>
        <begin position="534"/>
        <end position="551"/>
    </location>
</feature>
<accession>A0A8H7PXR4</accession>
<gene>
    <name evidence="9" type="ORF">INT44_008568</name>
</gene>
<keyword evidence="2 5" id="KW-0812">Transmembrane</keyword>
<reference evidence="9" key="1">
    <citation type="submission" date="2020-12" db="EMBL/GenBank/DDBJ databases">
        <title>Metabolic potential, ecology and presence of endohyphal bacteria is reflected in genomic diversity of Mucoromycotina.</title>
        <authorList>
            <person name="Muszewska A."/>
            <person name="Okrasinska A."/>
            <person name="Steczkiewicz K."/>
            <person name="Drgas O."/>
            <person name="Orlowska M."/>
            <person name="Perlinska-Lenart U."/>
            <person name="Aleksandrzak-Piekarczyk T."/>
            <person name="Szatraj K."/>
            <person name="Zielenkiewicz U."/>
            <person name="Pilsyk S."/>
            <person name="Malc E."/>
            <person name="Mieczkowski P."/>
            <person name="Kruszewska J.S."/>
            <person name="Biernat P."/>
            <person name="Pawlowska J."/>
        </authorList>
    </citation>
    <scope>NUCLEOTIDE SEQUENCE</scope>
    <source>
        <strain evidence="9">WA0000051536</strain>
    </source>
</reference>
<keyword evidence="10" id="KW-1185">Reference proteome</keyword>
<dbReference type="InterPro" id="IPR041698">
    <property type="entry name" value="Methyltransf_25"/>
</dbReference>
<dbReference type="OrthoDB" id="2415130at2759"/>
<dbReference type="CDD" id="cd02440">
    <property type="entry name" value="AdoMet_MTases"/>
    <property type="match status" value="1"/>
</dbReference>
<dbReference type="SMART" id="SM00724">
    <property type="entry name" value="TLC"/>
    <property type="match status" value="1"/>
</dbReference>
<dbReference type="Pfam" id="PF03798">
    <property type="entry name" value="TRAM_LAG1_CLN8"/>
    <property type="match status" value="1"/>
</dbReference>
<evidence type="ECO:0000256" key="7">
    <source>
        <dbReference type="SAM" id="Phobius"/>
    </source>
</evidence>
<evidence type="ECO:0000313" key="10">
    <source>
        <dbReference type="Proteomes" id="UP000612746"/>
    </source>
</evidence>
<feature type="domain" description="TLC" evidence="8">
    <location>
        <begin position="464"/>
        <end position="661"/>
    </location>
</feature>
<evidence type="ECO:0000256" key="1">
    <source>
        <dbReference type="ARBA" id="ARBA00004141"/>
    </source>
</evidence>
<dbReference type="GO" id="GO:0005783">
    <property type="term" value="C:endoplasmic reticulum"/>
    <property type="evidence" value="ECO:0007669"/>
    <property type="project" value="TreeGrafter"/>
</dbReference>
<feature type="region of interest" description="Disordered" evidence="6">
    <location>
        <begin position="1"/>
        <end position="23"/>
    </location>
</feature>
<comment type="subcellular location">
    <subcellularLocation>
        <location evidence="1">Membrane</location>
        <topology evidence="1">Multi-pass membrane protein</topology>
    </subcellularLocation>
</comment>
<dbReference type="GO" id="GO:0055088">
    <property type="term" value="P:lipid homeostasis"/>
    <property type="evidence" value="ECO:0007669"/>
    <property type="project" value="TreeGrafter"/>
</dbReference>
<dbReference type="Pfam" id="PF13649">
    <property type="entry name" value="Methyltransf_25"/>
    <property type="match status" value="1"/>
</dbReference>
<dbReference type="SUPFAM" id="SSF53335">
    <property type="entry name" value="S-adenosyl-L-methionine-dependent methyltransferases"/>
    <property type="match status" value="1"/>
</dbReference>
<evidence type="ECO:0000259" key="8">
    <source>
        <dbReference type="PROSITE" id="PS50922"/>
    </source>
</evidence>
<evidence type="ECO:0000256" key="5">
    <source>
        <dbReference type="PROSITE-ProRule" id="PRU00205"/>
    </source>
</evidence>
<feature type="compositionally biased region" description="Polar residues" evidence="6">
    <location>
        <begin position="84"/>
        <end position="106"/>
    </location>
</feature>
<dbReference type="InterPro" id="IPR029063">
    <property type="entry name" value="SAM-dependent_MTases_sf"/>
</dbReference>
<proteinExistence type="predicted"/>
<dbReference type="InterPro" id="IPR006634">
    <property type="entry name" value="TLC-dom"/>
</dbReference>
<evidence type="ECO:0000256" key="3">
    <source>
        <dbReference type="ARBA" id="ARBA00022989"/>
    </source>
</evidence>
<dbReference type="Proteomes" id="UP000612746">
    <property type="component" value="Unassembled WGS sequence"/>
</dbReference>
<feature type="transmembrane region" description="Helical" evidence="7">
    <location>
        <begin position="471"/>
        <end position="490"/>
    </location>
</feature>
<dbReference type="PANTHER" id="PTHR13439:SF0">
    <property type="entry name" value="TOPOISOMERASE I DAMAGE AFFECTED PROTEIN 4"/>
    <property type="match status" value="1"/>
</dbReference>
<comment type="caution">
    <text evidence="9">The sequence shown here is derived from an EMBL/GenBank/DDBJ whole genome shotgun (WGS) entry which is preliminary data.</text>
</comment>
<evidence type="ECO:0000313" key="9">
    <source>
        <dbReference type="EMBL" id="KAG2181753.1"/>
    </source>
</evidence>
<dbReference type="PROSITE" id="PS50922">
    <property type="entry name" value="TLC"/>
    <property type="match status" value="1"/>
</dbReference>
<organism evidence="9 10">
    <name type="scientific">Umbelopsis vinacea</name>
    <dbReference type="NCBI Taxonomy" id="44442"/>
    <lineage>
        <taxon>Eukaryota</taxon>
        <taxon>Fungi</taxon>
        <taxon>Fungi incertae sedis</taxon>
        <taxon>Mucoromycota</taxon>
        <taxon>Mucoromycotina</taxon>
        <taxon>Umbelopsidomycetes</taxon>
        <taxon>Umbelopsidales</taxon>
        <taxon>Umbelopsidaceae</taxon>
        <taxon>Umbelopsis</taxon>
    </lineage>
</organism>
<feature type="region of interest" description="Disordered" evidence="6">
    <location>
        <begin position="84"/>
        <end position="108"/>
    </location>
</feature>
<protein>
    <recommendedName>
        <fullName evidence="8">TLC domain-containing protein</fullName>
    </recommendedName>
</protein>
<evidence type="ECO:0000256" key="2">
    <source>
        <dbReference type="ARBA" id="ARBA00022692"/>
    </source>
</evidence>
<name>A0A8H7PXR4_9FUNG</name>
<evidence type="ECO:0000256" key="4">
    <source>
        <dbReference type="ARBA" id="ARBA00023136"/>
    </source>
</evidence>
<keyword evidence="4 5" id="KW-0472">Membrane</keyword>
<feature type="transmembrane region" description="Helical" evidence="7">
    <location>
        <begin position="429"/>
        <end position="450"/>
    </location>
</feature>
<feature type="transmembrane region" description="Helical" evidence="7">
    <location>
        <begin position="630"/>
        <end position="653"/>
    </location>
</feature>
<feature type="transmembrane region" description="Helical" evidence="7">
    <location>
        <begin position="590"/>
        <end position="610"/>
    </location>
</feature>
<dbReference type="InterPro" id="IPR050846">
    <property type="entry name" value="TLCD"/>
</dbReference>